<comment type="caution">
    <text evidence="2">The sequence shown here is derived from an EMBL/GenBank/DDBJ whole genome shotgun (WGS) entry which is preliminary data.</text>
</comment>
<dbReference type="EMBL" id="JACBKZ010000012">
    <property type="protein sequence ID" value="KAF5936844.1"/>
    <property type="molecule type" value="Genomic_DNA"/>
</dbReference>
<evidence type="ECO:0000256" key="1">
    <source>
        <dbReference type="SAM" id="MobiDB-lite"/>
    </source>
</evidence>
<organism evidence="2 3">
    <name type="scientific">Camellia sinensis</name>
    <name type="common">Tea plant</name>
    <name type="synonym">Thea sinensis</name>
    <dbReference type="NCBI Taxonomy" id="4442"/>
    <lineage>
        <taxon>Eukaryota</taxon>
        <taxon>Viridiplantae</taxon>
        <taxon>Streptophyta</taxon>
        <taxon>Embryophyta</taxon>
        <taxon>Tracheophyta</taxon>
        <taxon>Spermatophyta</taxon>
        <taxon>Magnoliopsida</taxon>
        <taxon>eudicotyledons</taxon>
        <taxon>Gunneridae</taxon>
        <taxon>Pentapetalae</taxon>
        <taxon>asterids</taxon>
        <taxon>Ericales</taxon>
        <taxon>Theaceae</taxon>
        <taxon>Camellia</taxon>
    </lineage>
</organism>
<dbReference type="GO" id="GO:0003735">
    <property type="term" value="F:structural constituent of ribosome"/>
    <property type="evidence" value="ECO:0007669"/>
    <property type="project" value="InterPro"/>
</dbReference>
<dbReference type="AlphaFoldDB" id="A0A7J7GBQ5"/>
<sequence length="108" mass="12077">MPPLEASDAICPSVSTQITITESMMQSSSSIFDVGNRIIRKRIHVRIEHVQPSRCIKDFKLRKKNNDKLKAKAKARSDVISTKRQREGPKPDFMVEGATLEIGTDPGL</sequence>
<evidence type="ECO:0000313" key="2">
    <source>
        <dbReference type="EMBL" id="KAF5936844.1"/>
    </source>
</evidence>
<evidence type="ECO:0000313" key="3">
    <source>
        <dbReference type="Proteomes" id="UP000593564"/>
    </source>
</evidence>
<protein>
    <submittedName>
        <fullName evidence="2">Uncharacterized protein</fullName>
    </submittedName>
</protein>
<dbReference type="FunFam" id="6.10.250.3260:FF:000002">
    <property type="entry name" value="60S ribosomal protein L21"/>
    <property type="match status" value="1"/>
</dbReference>
<dbReference type="GO" id="GO:0005840">
    <property type="term" value="C:ribosome"/>
    <property type="evidence" value="ECO:0007669"/>
    <property type="project" value="InterPro"/>
</dbReference>
<accession>A0A7J7GBQ5</accession>
<gene>
    <name evidence="2" type="ORF">HYC85_024350</name>
</gene>
<dbReference type="GO" id="GO:0006412">
    <property type="term" value="P:translation"/>
    <property type="evidence" value="ECO:0007669"/>
    <property type="project" value="InterPro"/>
</dbReference>
<keyword evidence="3" id="KW-1185">Reference proteome</keyword>
<dbReference type="PANTHER" id="PTHR20981">
    <property type="entry name" value="60S RIBOSOMAL PROTEIN L21"/>
    <property type="match status" value="1"/>
</dbReference>
<proteinExistence type="predicted"/>
<dbReference type="InterPro" id="IPR001147">
    <property type="entry name" value="Ribosomal_eL21"/>
</dbReference>
<dbReference type="Proteomes" id="UP000593564">
    <property type="component" value="Unassembled WGS sequence"/>
</dbReference>
<dbReference type="Gene3D" id="6.10.250.3260">
    <property type="match status" value="1"/>
</dbReference>
<name>A0A7J7GBQ5_CAMSI</name>
<feature type="region of interest" description="Disordered" evidence="1">
    <location>
        <begin position="68"/>
        <end position="108"/>
    </location>
</feature>
<reference evidence="3" key="1">
    <citation type="journal article" date="2020" name="Nat. Commun.">
        <title>Genome assembly of wild tea tree DASZ reveals pedigree and selection history of tea varieties.</title>
        <authorList>
            <person name="Zhang W."/>
            <person name="Zhang Y."/>
            <person name="Qiu H."/>
            <person name="Guo Y."/>
            <person name="Wan H."/>
            <person name="Zhang X."/>
            <person name="Scossa F."/>
            <person name="Alseekh S."/>
            <person name="Zhang Q."/>
            <person name="Wang P."/>
            <person name="Xu L."/>
            <person name="Schmidt M.H."/>
            <person name="Jia X."/>
            <person name="Li D."/>
            <person name="Zhu A."/>
            <person name="Guo F."/>
            <person name="Chen W."/>
            <person name="Ni D."/>
            <person name="Usadel B."/>
            <person name="Fernie A.R."/>
            <person name="Wen W."/>
        </authorList>
    </citation>
    <scope>NUCLEOTIDE SEQUENCE [LARGE SCALE GENOMIC DNA]</scope>
    <source>
        <strain evidence="3">cv. G240</strain>
    </source>
</reference>
<reference evidence="2 3" key="2">
    <citation type="submission" date="2020-07" db="EMBL/GenBank/DDBJ databases">
        <title>Genome assembly of wild tea tree DASZ reveals pedigree and selection history of tea varieties.</title>
        <authorList>
            <person name="Zhang W."/>
        </authorList>
    </citation>
    <scope>NUCLEOTIDE SEQUENCE [LARGE SCALE GENOMIC DNA]</scope>
    <source>
        <strain evidence="3">cv. G240</strain>
        <tissue evidence="2">Leaf</tissue>
    </source>
</reference>